<keyword evidence="3" id="KW-0677">Repeat</keyword>
<dbReference type="PANTHER" id="PTHR24113:SF12">
    <property type="entry name" value="RAN GTPASE-ACTIVATING PROTEIN 1"/>
    <property type="match status" value="1"/>
</dbReference>
<keyword evidence="1" id="KW-0343">GTPase activation</keyword>
<dbReference type="InterPro" id="IPR001611">
    <property type="entry name" value="Leu-rich_rpt"/>
</dbReference>
<dbReference type="GO" id="GO:0048471">
    <property type="term" value="C:perinuclear region of cytoplasm"/>
    <property type="evidence" value="ECO:0007669"/>
    <property type="project" value="TreeGrafter"/>
</dbReference>
<dbReference type="SMART" id="SM00368">
    <property type="entry name" value="LRR_RI"/>
    <property type="match status" value="7"/>
</dbReference>
<dbReference type="EMBL" id="KV784404">
    <property type="protein sequence ID" value="OEU06682.1"/>
    <property type="molecule type" value="Genomic_DNA"/>
</dbReference>
<gene>
    <name evidence="5" type="ORF">FRACYDRAFT_200326</name>
</gene>
<keyword evidence="4" id="KW-0812">Transmembrane</keyword>
<sequence length="349" mass="37959">MIASGCAQEGRHHQNLTVLDLGFNSVGDAGCTALSLHMVAGNHTLRNLFLSGNHIEQKGAMALASAILHGCSLSRLNLSANNLGADGINVIAQSIREAESRPVTIEELNVDNVFMLSKGFEALSTMIMTNFNLKNISLANNDLHDSDLALLSQSLTQNKKIPVKSLVLSFNKITCVGVECLMNAVWGSPTLKEIKLDNNQMQDRGAQLCSVVLGSIRLEVLDVSFNKISTVGVKAIMKSLSDNDSLKRLALCGIPMDQNASKAVSYALAYNQSLQRLNIDSCSVGYSGQRHIVAGIVSNQYTKLQVLTGFPLARKFNIRIYLSISLIVQIMFSFFNYINSHLFPSPNLL</sequence>
<dbReference type="Proteomes" id="UP000095751">
    <property type="component" value="Unassembled WGS sequence"/>
</dbReference>
<keyword evidence="4" id="KW-1133">Transmembrane helix</keyword>
<evidence type="ECO:0000313" key="6">
    <source>
        <dbReference type="Proteomes" id="UP000095751"/>
    </source>
</evidence>
<keyword evidence="6" id="KW-1185">Reference proteome</keyword>
<proteinExistence type="predicted"/>
<evidence type="ECO:0000256" key="1">
    <source>
        <dbReference type="ARBA" id="ARBA00022468"/>
    </source>
</evidence>
<accession>A0A1E7EL92</accession>
<feature type="transmembrane region" description="Helical" evidence="4">
    <location>
        <begin position="320"/>
        <end position="338"/>
    </location>
</feature>
<dbReference type="GO" id="GO:0005829">
    <property type="term" value="C:cytosol"/>
    <property type="evidence" value="ECO:0007669"/>
    <property type="project" value="TreeGrafter"/>
</dbReference>
<dbReference type="InParanoid" id="A0A1E7EL92"/>
<reference evidence="5 6" key="1">
    <citation type="submission" date="2016-09" db="EMBL/GenBank/DDBJ databases">
        <title>Extensive genetic diversity and differential bi-allelic expression allows diatom success in the polar Southern Ocean.</title>
        <authorList>
            <consortium name="DOE Joint Genome Institute"/>
            <person name="Mock T."/>
            <person name="Otillar R.P."/>
            <person name="Strauss J."/>
            <person name="Dupont C."/>
            <person name="Frickenhaus S."/>
            <person name="Maumus F."/>
            <person name="Mcmullan M."/>
            <person name="Sanges R."/>
            <person name="Schmutz J."/>
            <person name="Toseland A."/>
            <person name="Valas R."/>
            <person name="Veluchamy A."/>
            <person name="Ward B.J."/>
            <person name="Allen A."/>
            <person name="Barry K."/>
            <person name="Falciatore A."/>
            <person name="Ferrante M."/>
            <person name="Fortunato A.E."/>
            <person name="Gloeckner G."/>
            <person name="Gruber A."/>
            <person name="Hipkin R."/>
            <person name="Janech M."/>
            <person name="Kroth P."/>
            <person name="Leese F."/>
            <person name="Lindquist E."/>
            <person name="Lyon B.R."/>
            <person name="Martin J."/>
            <person name="Mayer C."/>
            <person name="Parker M."/>
            <person name="Quesneville H."/>
            <person name="Raymond J."/>
            <person name="Uhlig C."/>
            <person name="Valentin K.U."/>
            <person name="Worden A.Z."/>
            <person name="Armbrust E.V."/>
            <person name="Bowler C."/>
            <person name="Green B."/>
            <person name="Moulton V."/>
            <person name="Van Oosterhout C."/>
            <person name="Grigoriev I."/>
        </authorList>
    </citation>
    <scope>NUCLEOTIDE SEQUENCE [LARGE SCALE GENOMIC DNA]</scope>
    <source>
        <strain evidence="5 6">CCMP1102</strain>
    </source>
</reference>
<organism evidence="5 6">
    <name type="scientific">Fragilariopsis cylindrus CCMP1102</name>
    <dbReference type="NCBI Taxonomy" id="635003"/>
    <lineage>
        <taxon>Eukaryota</taxon>
        <taxon>Sar</taxon>
        <taxon>Stramenopiles</taxon>
        <taxon>Ochrophyta</taxon>
        <taxon>Bacillariophyta</taxon>
        <taxon>Bacillariophyceae</taxon>
        <taxon>Bacillariophycidae</taxon>
        <taxon>Bacillariales</taxon>
        <taxon>Bacillariaceae</taxon>
        <taxon>Fragilariopsis</taxon>
    </lineage>
</organism>
<protein>
    <submittedName>
        <fullName evidence="5">RNI-like protein</fullName>
    </submittedName>
</protein>
<evidence type="ECO:0000256" key="3">
    <source>
        <dbReference type="ARBA" id="ARBA00022737"/>
    </source>
</evidence>
<dbReference type="GO" id="GO:0005096">
    <property type="term" value="F:GTPase activator activity"/>
    <property type="evidence" value="ECO:0007669"/>
    <property type="project" value="UniProtKB-KW"/>
</dbReference>
<dbReference type="Gene3D" id="3.80.10.10">
    <property type="entry name" value="Ribonuclease Inhibitor"/>
    <property type="match status" value="3"/>
</dbReference>
<dbReference type="KEGG" id="fcy:FRACYDRAFT_200326"/>
<dbReference type="GO" id="GO:0031267">
    <property type="term" value="F:small GTPase binding"/>
    <property type="evidence" value="ECO:0007669"/>
    <property type="project" value="TreeGrafter"/>
</dbReference>
<name>A0A1E7EL92_9STRA</name>
<dbReference type="GO" id="GO:0005634">
    <property type="term" value="C:nucleus"/>
    <property type="evidence" value="ECO:0007669"/>
    <property type="project" value="TreeGrafter"/>
</dbReference>
<keyword evidence="4" id="KW-0472">Membrane</keyword>
<dbReference type="Pfam" id="PF13516">
    <property type="entry name" value="LRR_6"/>
    <property type="match status" value="6"/>
</dbReference>
<evidence type="ECO:0000256" key="4">
    <source>
        <dbReference type="SAM" id="Phobius"/>
    </source>
</evidence>
<dbReference type="InterPro" id="IPR027038">
    <property type="entry name" value="RanGap"/>
</dbReference>
<evidence type="ECO:0000313" key="5">
    <source>
        <dbReference type="EMBL" id="OEU06682.1"/>
    </source>
</evidence>
<dbReference type="PANTHER" id="PTHR24113">
    <property type="entry name" value="RAN GTPASE-ACTIVATING PROTEIN 1"/>
    <property type="match status" value="1"/>
</dbReference>
<dbReference type="InterPro" id="IPR032675">
    <property type="entry name" value="LRR_dom_sf"/>
</dbReference>
<dbReference type="OrthoDB" id="192312at2759"/>
<keyword evidence="2" id="KW-0433">Leucine-rich repeat</keyword>
<evidence type="ECO:0000256" key="2">
    <source>
        <dbReference type="ARBA" id="ARBA00022614"/>
    </source>
</evidence>
<dbReference type="GO" id="GO:0006913">
    <property type="term" value="P:nucleocytoplasmic transport"/>
    <property type="evidence" value="ECO:0007669"/>
    <property type="project" value="TreeGrafter"/>
</dbReference>
<dbReference type="SUPFAM" id="SSF52047">
    <property type="entry name" value="RNI-like"/>
    <property type="match status" value="1"/>
</dbReference>
<dbReference type="AlphaFoldDB" id="A0A1E7EL92"/>